<feature type="domain" description="Apiosidase-like catalytic" evidence="2">
    <location>
        <begin position="35"/>
        <end position="364"/>
    </location>
</feature>
<dbReference type="AlphaFoldDB" id="A0A6I6JQF4"/>
<evidence type="ECO:0000313" key="3">
    <source>
        <dbReference type="EMBL" id="QGY42223.1"/>
    </source>
</evidence>
<dbReference type="EMBL" id="CP046401">
    <property type="protein sequence ID" value="QGY42223.1"/>
    <property type="molecule type" value="Genomic_DNA"/>
</dbReference>
<dbReference type="InterPro" id="IPR024749">
    <property type="entry name" value="Collagen-bd_put"/>
</dbReference>
<gene>
    <name evidence="3" type="ORF">GM418_00690</name>
</gene>
<evidence type="ECO:0000259" key="2">
    <source>
        <dbReference type="Pfam" id="PF13204"/>
    </source>
</evidence>
<organism evidence="3 4">
    <name type="scientific">Maribellus comscasis</name>
    <dbReference type="NCBI Taxonomy" id="2681766"/>
    <lineage>
        <taxon>Bacteria</taxon>
        <taxon>Pseudomonadati</taxon>
        <taxon>Bacteroidota</taxon>
        <taxon>Bacteroidia</taxon>
        <taxon>Marinilabiliales</taxon>
        <taxon>Prolixibacteraceae</taxon>
        <taxon>Maribellus</taxon>
    </lineage>
</organism>
<protein>
    <submittedName>
        <fullName evidence="3">DUF4038 domain-containing protein</fullName>
    </submittedName>
</protein>
<dbReference type="Pfam" id="PF13204">
    <property type="entry name" value="Apiosidase"/>
    <property type="match status" value="1"/>
</dbReference>
<feature type="domain" description="Putative collagen-binding" evidence="1">
    <location>
        <begin position="366"/>
        <end position="459"/>
    </location>
</feature>
<dbReference type="Gene3D" id="3.20.20.80">
    <property type="entry name" value="Glycosidases"/>
    <property type="match status" value="1"/>
</dbReference>
<keyword evidence="4" id="KW-1185">Reference proteome</keyword>
<dbReference type="Proteomes" id="UP000428260">
    <property type="component" value="Chromosome"/>
</dbReference>
<dbReference type="PANTHER" id="PTHR37836">
    <property type="entry name" value="LMO1036 PROTEIN"/>
    <property type="match status" value="1"/>
</dbReference>
<dbReference type="SUPFAM" id="SSF51445">
    <property type="entry name" value="(Trans)glycosidases"/>
    <property type="match status" value="1"/>
</dbReference>
<evidence type="ECO:0000313" key="4">
    <source>
        <dbReference type="Proteomes" id="UP000428260"/>
    </source>
</evidence>
<accession>A0A6I6JQF4</accession>
<reference evidence="3 4" key="1">
    <citation type="submission" date="2019-11" db="EMBL/GenBank/DDBJ databases">
        <authorList>
            <person name="Zheng R.K."/>
            <person name="Sun C.M."/>
        </authorList>
    </citation>
    <scope>NUCLEOTIDE SEQUENCE [LARGE SCALE GENOMIC DNA]</scope>
    <source>
        <strain evidence="3 4">WC007</strain>
    </source>
</reference>
<dbReference type="Pfam" id="PF12904">
    <property type="entry name" value="Collagen_bind_2"/>
    <property type="match status" value="1"/>
</dbReference>
<evidence type="ECO:0000259" key="1">
    <source>
        <dbReference type="Pfam" id="PF12904"/>
    </source>
</evidence>
<dbReference type="RefSeq" id="WP_158862179.1">
    <property type="nucleotide sequence ID" value="NZ_CP046401.1"/>
</dbReference>
<dbReference type="PANTHER" id="PTHR37836:SF3">
    <property type="entry name" value="ENDOGLUCANASE"/>
    <property type="match status" value="1"/>
</dbReference>
<dbReference type="InterPro" id="IPR025277">
    <property type="entry name" value="Apiosidase-like_cat_dom"/>
</dbReference>
<dbReference type="KEGG" id="mcos:GM418_00690"/>
<dbReference type="InterPro" id="IPR017853">
    <property type="entry name" value="GH"/>
</dbReference>
<sequence>MKHIYQFLLLFLIQITFLPNNLFAQNQLQKLKVAHNNRYLCYDDGTPFFWLADTAWEIFLKLNTEEASLYFEDRISKGFNVIQCTILSENDFHTIDATNQYGQKPLINGDPEKPDTIPGKNNDYWDYIDKIIKLAESKGLYIGLLPTWGEYVTTEFRDGIVNSIYDVDNAFIYGKFVGERYKNYTNIIWILGGDRSACTKEAKAIWRSLAKGLAVGLTGSEDYSKMLMTFHPVGKRHSTDDFPDEKWIDFNAIQSGHGTNILNWKMIQNDYNNYKNTPVIDLESSYPFLGENNDKEKTDFYARRAAYWSVFSGSFGHTYGHHGIWNFVKENENKNIIWKNAIQAVSSTQMGYLKNLIKSFPFFERIPDQNIIASNPGLDTDHIAATRGNNYALIYIPTGRPVVIRMGHIKGESVKAKWFNPGNNKYSQTETKPNSGLITFFPPNSLSSQQETDWVLILESVEN</sequence>
<proteinExistence type="predicted"/>
<name>A0A6I6JQF4_9BACT</name>